<sequence>MPRILGRRREGGSHCGVVLVPLSGTEQRQDEDGQRIYGGDWMLRSLTIVVQRNLIRRFREL</sequence>
<name>A0ABR2MSC4_9ASPA</name>
<organism evidence="1 2">
    <name type="scientific">Platanthera guangdongensis</name>
    <dbReference type="NCBI Taxonomy" id="2320717"/>
    <lineage>
        <taxon>Eukaryota</taxon>
        <taxon>Viridiplantae</taxon>
        <taxon>Streptophyta</taxon>
        <taxon>Embryophyta</taxon>
        <taxon>Tracheophyta</taxon>
        <taxon>Spermatophyta</taxon>
        <taxon>Magnoliopsida</taxon>
        <taxon>Liliopsida</taxon>
        <taxon>Asparagales</taxon>
        <taxon>Orchidaceae</taxon>
        <taxon>Orchidoideae</taxon>
        <taxon>Orchideae</taxon>
        <taxon>Orchidinae</taxon>
        <taxon>Platanthera</taxon>
    </lineage>
</organism>
<reference evidence="1 2" key="1">
    <citation type="journal article" date="2022" name="Nat. Plants">
        <title>Genomes of leafy and leafless Platanthera orchids illuminate the evolution of mycoheterotrophy.</title>
        <authorList>
            <person name="Li M.H."/>
            <person name="Liu K.W."/>
            <person name="Li Z."/>
            <person name="Lu H.C."/>
            <person name="Ye Q.L."/>
            <person name="Zhang D."/>
            <person name="Wang J.Y."/>
            <person name="Li Y.F."/>
            <person name="Zhong Z.M."/>
            <person name="Liu X."/>
            <person name="Yu X."/>
            <person name="Liu D.K."/>
            <person name="Tu X.D."/>
            <person name="Liu B."/>
            <person name="Hao Y."/>
            <person name="Liao X.Y."/>
            <person name="Jiang Y.T."/>
            <person name="Sun W.H."/>
            <person name="Chen J."/>
            <person name="Chen Y.Q."/>
            <person name="Ai Y."/>
            <person name="Zhai J.W."/>
            <person name="Wu S.S."/>
            <person name="Zhou Z."/>
            <person name="Hsiao Y.Y."/>
            <person name="Wu W.L."/>
            <person name="Chen Y.Y."/>
            <person name="Lin Y.F."/>
            <person name="Hsu J.L."/>
            <person name="Li C.Y."/>
            <person name="Wang Z.W."/>
            <person name="Zhao X."/>
            <person name="Zhong W.Y."/>
            <person name="Ma X.K."/>
            <person name="Ma L."/>
            <person name="Huang J."/>
            <person name="Chen G.Z."/>
            <person name="Huang M.Z."/>
            <person name="Huang L."/>
            <person name="Peng D.H."/>
            <person name="Luo Y.B."/>
            <person name="Zou S.Q."/>
            <person name="Chen S.P."/>
            <person name="Lan S."/>
            <person name="Tsai W.C."/>
            <person name="Van de Peer Y."/>
            <person name="Liu Z.J."/>
        </authorList>
    </citation>
    <scope>NUCLEOTIDE SEQUENCE [LARGE SCALE GENOMIC DNA]</scope>
    <source>
        <strain evidence="1">Lor288</strain>
    </source>
</reference>
<accession>A0ABR2MSC4</accession>
<gene>
    <name evidence="1" type="ORF">KSP40_PGU008131</name>
</gene>
<dbReference type="Proteomes" id="UP001412067">
    <property type="component" value="Unassembled WGS sequence"/>
</dbReference>
<keyword evidence="2" id="KW-1185">Reference proteome</keyword>
<evidence type="ECO:0000313" key="1">
    <source>
        <dbReference type="EMBL" id="KAK8966514.1"/>
    </source>
</evidence>
<dbReference type="EMBL" id="JBBWWR010000005">
    <property type="protein sequence ID" value="KAK8966514.1"/>
    <property type="molecule type" value="Genomic_DNA"/>
</dbReference>
<proteinExistence type="predicted"/>
<protein>
    <submittedName>
        <fullName evidence="1">Uncharacterized protein</fullName>
    </submittedName>
</protein>
<comment type="caution">
    <text evidence="1">The sequence shown here is derived from an EMBL/GenBank/DDBJ whole genome shotgun (WGS) entry which is preliminary data.</text>
</comment>
<evidence type="ECO:0000313" key="2">
    <source>
        <dbReference type="Proteomes" id="UP001412067"/>
    </source>
</evidence>